<dbReference type="SUPFAM" id="SSF52540">
    <property type="entry name" value="P-loop containing nucleoside triphosphate hydrolases"/>
    <property type="match status" value="1"/>
</dbReference>
<feature type="region of interest" description="Disordered" evidence="2">
    <location>
        <begin position="98"/>
        <end position="150"/>
    </location>
</feature>
<feature type="domain" description="ABC transporter" evidence="3">
    <location>
        <begin position="179"/>
        <end position="212"/>
    </location>
</feature>
<feature type="non-terminal residue" evidence="4">
    <location>
        <position position="1"/>
    </location>
</feature>
<dbReference type="Gene3D" id="3.40.50.300">
    <property type="entry name" value="P-loop containing nucleotide triphosphate hydrolases"/>
    <property type="match status" value="1"/>
</dbReference>
<evidence type="ECO:0000256" key="1">
    <source>
        <dbReference type="ARBA" id="ARBA00022737"/>
    </source>
</evidence>
<keyword evidence="5" id="KW-1185">Reference proteome</keyword>
<dbReference type="Pfam" id="PF00005">
    <property type="entry name" value="ABC_tran"/>
    <property type="match status" value="1"/>
</dbReference>
<proteinExistence type="predicted"/>
<dbReference type="Proteomes" id="UP001211907">
    <property type="component" value="Unassembled WGS sequence"/>
</dbReference>
<evidence type="ECO:0000259" key="3">
    <source>
        <dbReference type="Pfam" id="PF00005"/>
    </source>
</evidence>
<dbReference type="InterPro" id="IPR027417">
    <property type="entry name" value="P-loop_NTPase"/>
</dbReference>
<dbReference type="PANTHER" id="PTHR19211">
    <property type="entry name" value="ATP-BINDING TRANSPORT PROTEIN-RELATED"/>
    <property type="match status" value="1"/>
</dbReference>
<name>A0AAD5SLJ0_9FUNG</name>
<comment type="caution">
    <text evidence="4">The sequence shown here is derived from an EMBL/GenBank/DDBJ whole genome shotgun (WGS) entry which is preliminary data.</text>
</comment>
<organism evidence="4 5">
    <name type="scientific">Physocladia obscura</name>
    <dbReference type="NCBI Taxonomy" id="109957"/>
    <lineage>
        <taxon>Eukaryota</taxon>
        <taxon>Fungi</taxon>
        <taxon>Fungi incertae sedis</taxon>
        <taxon>Chytridiomycota</taxon>
        <taxon>Chytridiomycota incertae sedis</taxon>
        <taxon>Chytridiomycetes</taxon>
        <taxon>Chytridiales</taxon>
        <taxon>Chytriomycetaceae</taxon>
        <taxon>Physocladia</taxon>
    </lineage>
</organism>
<evidence type="ECO:0000313" key="4">
    <source>
        <dbReference type="EMBL" id="KAJ3081186.1"/>
    </source>
</evidence>
<sequence>MSTPTRFMINLRKLCSNSKDNSDLLAMIELVTADCKTQAEFRNAAEPLANDLVLANDFYGDKDDDDLDVIGRAFADISVTPVVLAAKTSDEKIPLQKSYDIESKPTNKTNYNQRISKKKQKNLAVEQQPSNSTERNSNKPPAISATSRQSRFHTDTLETLSNDIDLKGVTITVENFPLLEDAHLKLFSGVHYGLIGRNGVGKSTLLNCIASGSLIGIPTNLKILCVEQLEDVETDCRVLDVVMDADLRISRLKQDLDELHKAQQSQSTLALAETVRKFNLSALNAEIQSTLKLATKRSGTRGHEARKKLHLLETRQKEMSTMHLETSISEEEIEAAPLIVLSLIEEIYGNLQT</sequence>
<feature type="compositionally biased region" description="Polar residues" evidence="2">
    <location>
        <begin position="125"/>
        <end position="149"/>
    </location>
</feature>
<dbReference type="InterPro" id="IPR003439">
    <property type="entry name" value="ABC_transporter-like_ATP-bd"/>
</dbReference>
<dbReference type="PANTHER" id="PTHR19211:SF129">
    <property type="entry name" value="ABC TRANSPORTER ATP-BINDING PROTEIN"/>
    <property type="match status" value="1"/>
</dbReference>
<protein>
    <recommendedName>
        <fullName evidence="3">ABC transporter domain-containing protein</fullName>
    </recommendedName>
</protein>
<dbReference type="GO" id="GO:0016887">
    <property type="term" value="F:ATP hydrolysis activity"/>
    <property type="evidence" value="ECO:0007669"/>
    <property type="project" value="InterPro"/>
</dbReference>
<evidence type="ECO:0000313" key="5">
    <source>
        <dbReference type="Proteomes" id="UP001211907"/>
    </source>
</evidence>
<dbReference type="AlphaFoldDB" id="A0AAD5SLJ0"/>
<keyword evidence="1" id="KW-0677">Repeat</keyword>
<dbReference type="EMBL" id="JADGJH010005294">
    <property type="protein sequence ID" value="KAJ3081186.1"/>
    <property type="molecule type" value="Genomic_DNA"/>
</dbReference>
<dbReference type="InterPro" id="IPR050611">
    <property type="entry name" value="ABCF"/>
</dbReference>
<dbReference type="GO" id="GO:0005524">
    <property type="term" value="F:ATP binding"/>
    <property type="evidence" value="ECO:0007669"/>
    <property type="project" value="InterPro"/>
</dbReference>
<gene>
    <name evidence="4" type="ORF">HK100_009939</name>
</gene>
<accession>A0AAD5SLJ0</accession>
<evidence type="ECO:0000256" key="2">
    <source>
        <dbReference type="SAM" id="MobiDB-lite"/>
    </source>
</evidence>
<reference evidence="4" key="1">
    <citation type="submission" date="2020-05" db="EMBL/GenBank/DDBJ databases">
        <title>Phylogenomic resolution of chytrid fungi.</title>
        <authorList>
            <person name="Stajich J.E."/>
            <person name="Amses K."/>
            <person name="Simmons R."/>
            <person name="Seto K."/>
            <person name="Myers J."/>
            <person name="Bonds A."/>
            <person name="Quandt C.A."/>
            <person name="Barry K."/>
            <person name="Liu P."/>
            <person name="Grigoriev I."/>
            <person name="Longcore J.E."/>
            <person name="James T.Y."/>
        </authorList>
    </citation>
    <scope>NUCLEOTIDE SEQUENCE</scope>
    <source>
        <strain evidence="4">JEL0513</strain>
    </source>
</reference>